<dbReference type="Gramene" id="TVU37514">
    <property type="protein sequence ID" value="TVU37514"/>
    <property type="gene ID" value="EJB05_10830"/>
</dbReference>
<proteinExistence type="predicted"/>
<sequence>MATQNLFIPLSVCPAICTLSGTTWTRTGAGYDPEISLLLITKSQDSLARPAFRARKRKTVQQEFKLPRYITSFET</sequence>
<evidence type="ECO:0000313" key="1">
    <source>
        <dbReference type="EMBL" id="TVU37514.1"/>
    </source>
</evidence>
<feature type="non-terminal residue" evidence="1">
    <location>
        <position position="1"/>
    </location>
</feature>
<dbReference type="Proteomes" id="UP000324897">
    <property type="component" value="Chromosome 4"/>
</dbReference>
<dbReference type="AlphaFoldDB" id="A0A5J9VQ18"/>
<keyword evidence="2" id="KW-1185">Reference proteome</keyword>
<comment type="caution">
    <text evidence="1">The sequence shown here is derived from an EMBL/GenBank/DDBJ whole genome shotgun (WGS) entry which is preliminary data.</text>
</comment>
<dbReference type="EMBL" id="RWGY01000007">
    <property type="protein sequence ID" value="TVU37514.1"/>
    <property type="molecule type" value="Genomic_DNA"/>
</dbReference>
<reference evidence="1 2" key="1">
    <citation type="journal article" date="2019" name="Sci. Rep.">
        <title>A high-quality genome of Eragrostis curvula grass provides insights into Poaceae evolution and supports new strategies to enhance forage quality.</title>
        <authorList>
            <person name="Carballo J."/>
            <person name="Santos B.A.C.M."/>
            <person name="Zappacosta D."/>
            <person name="Garbus I."/>
            <person name="Selva J.P."/>
            <person name="Gallo C.A."/>
            <person name="Diaz A."/>
            <person name="Albertini E."/>
            <person name="Caccamo M."/>
            <person name="Echenique V."/>
        </authorList>
    </citation>
    <scope>NUCLEOTIDE SEQUENCE [LARGE SCALE GENOMIC DNA]</scope>
    <source>
        <strain evidence="2">cv. Victoria</strain>
        <tissue evidence="1">Leaf</tissue>
    </source>
</reference>
<gene>
    <name evidence="1" type="ORF">EJB05_10830</name>
</gene>
<accession>A0A5J9VQ18</accession>
<name>A0A5J9VQ18_9POAL</name>
<evidence type="ECO:0000313" key="2">
    <source>
        <dbReference type="Proteomes" id="UP000324897"/>
    </source>
</evidence>
<organism evidence="1 2">
    <name type="scientific">Eragrostis curvula</name>
    <name type="common">weeping love grass</name>
    <dbReference type="NCBI Taxonomy" id="38414"/>
    <lineage>
        <taxon>Eukaryota</taxon>
        <taxon>Viridiplantae</taxon>
        <taxon>Streptophyta</taxon>
        <taxon>Embryophyta</taxon>
        <taxon>Tracheophyta</taxon>
        <taxon>Spermatophyta</taxon>
        <taxon>Magnoliopsida</taxon>
        <taxon>Liliopsida</taxon>
        <taxon>Poales</taxon>
        <taxon>Poaceae</taxon>
        <taxon>PACMAD clade</taxon>
        <taxon>Chloridoideae</taxon>
        <taxon>Eragrostideae</taxon>
        <taxon>Eragrostidinae</taxon>
        <taxon>Eragrostis</taxon>
    </lineage>
</organism>
<protein>
    <submittedName>
        <fullName evidence="1">Uncharacterized protein</fullName>
    </submittedName>
</protein>